<dbReference type="AlphaFoldDB" id="A0A5E7CV16"/>
<dbReference type="EMBL" id="CABVIB010000011">
    <property type="protein sequence ID" value="VVN99141.1"/>
    <property type="molecule type" value="Genomic_DNA"/>
</dbReference>
<evidence type="ECO:0000313" key="2">
    <source>
        <dbReference type="Proteomes" id="UP000326018"/>
    </source>
</evidence>
<evidence type="ECO:0000313" key="1">
    <source>
        <dbReference type="EMBL" id="VVN99141.1"/>
    </source>
</evidence>
<name>A0A5E7CV16_PSEFL</name>
<organism evidence="1 2">
    <name type="scientific">Pseudomonas fluorescens</name>
    <dbReference type="NCBI Taxonomy" id="294"/>
    <lineage>
        <taxon>Bacteria</taxon>
        <taxon>Pseudomonadati</taxon>
        <taxon>Pseudomonadota</taxon>
        <taxon>Gammaproteobacteria</taxon>
        <taxon>Pseudomonadales</taxon>
        <taxon>Pseudomonadaceae</taxon>
        <taxon>Pseudomonas</taxon>
    </lineage>
</organism>
<proteinExistence type="predicted"/>
<gene>
    <name evidence="1" type="ORF">PS712_02520</name>
</gene>
<sequence>MTDARPTPEDEMAKHFREHAAVEPPAHLDSFILAAAQREVPVRRPNLWQRWVQACQKPRWQVAFASLVGVALMLALVQRSPEQTPGYDFAPKASAPQAKKEFAEPPAAAARSFAAPAPVAPMADFAAPARSESLNAEMAEEAKVSKRAAAPVKSLDEQLREVLRLQKSGHQQAADKLLADLHKRYPDENLTSKLKELKKN</sequence>
<dbReference type="Proteomes" id="UP000326018">
    <property type="component" value="Unassembled WGS sequence"/>
</dbReference>
<dbReference type="RefSeq" id="WP_150702604.1">
    <property type="nucleotide sequence ID" value="NZ_CABVIB010000011.1"/>
</dbReference>
<accession>A0A5E7CV16</accession>
<dbReference type="OrthoDB" id="7025467at2"/>
<reference evidence="1 2" key="1">
    <citation type="submission" date="2019-09" db="EMBL/GenBank/DDBJ databases">
        <authorList>
            <person name="Chandra G."/>
            <person name="Truman W A."/>
        </authorList>
    </citation>
    <scope>NUCLEOTIDE SEQUENCE [LARGE SCALE GENOMIC DNA]</scope>
    <source>
        <strain evidence="1">PS712</strain>
    </source>
</reference>
<protein>
    <submittedName>
        <fullName evidence="1">Uncharacterized protein</fullName>
    </submittedName>
</protein>